<name>F2EIX2_HORVV</name>
<proteinExistence type="evidence at transcript level"/>
<protein>
    <submittedName>
        <fullName evidence="2">Predicted protein</fullName>
    </submittedName>
</protein>
<sequence>MTDGDDASGSKDNAEGSKDSGSNDFPKHTATPQQDQPHPGNDTGPNNTIVHRDLRFGAFDPASAPAKFGSRAESPRLPRFAGKTSNNFKGSVQSNSALKPLSLEEYLVGAKATSTTLPIVLGAPVTSASAGLMEVCTADGLGHPTGQPQVADLSQCSQLLADKAAALIGHAAAPAGVEESAHQGLQCGVVPAFELPASVASLGGASVHEPTHVEDAALACGGAVATARAVETIPNLAMHEVFNAGEGCVAAVPQHAPAAAQVVPVDALARSGRCSPCCCSARRRGGCLYGGYAHGGNRSTYCRCTRVWTDLG</sequence>
<accession>F2EIX2</accession>
<dbReference type="EMBL" id="AK376099">
    <property type="protein sequence ID" value="BAK07294.1"/>
    <property type="molecule type" value="mRNA"/>
</dbReference>
<evidence type="ECO:0000256" key="1">
    <source>
        <dbReference type="SAM" id="MobiDB-lite"/>
    </source>
</evidence>
<feature type="compositionally biased region" description="Basic and acidic residues" evidence="1">
    <location>
        <begin position="8"/>
        <end position="18"/>
    </location>
</feature>
<dbReference type="AlphaFoldDB" id="F2EIX2"/>
<feature type="region of interest" description="Disordered" evidence="1">
    <location>
        <begin position="61"/>
        <end position="85"/>
    </location>
</feature>
<organism evidence="2">
    <name type="scientific">Hordeum vulgare subsp. vulgare</name>
    <name type="common">Domesticated barley</name>
    <dbReference type="NCBI Taxonomy" id="112509"/>
    <lineage>
        <taxon>Eukaryota</taxon>
        <taxon>Viridiplantae</taxon>
        <taxon>Streptophyta</taxon>
        <taxon>Embryophyta</taxon>
        <taxon>Tracheophyta</taxon>
        <taxon>Spermatophyta</taxon>
        <taxon>Magnoliopsida</taxon>
        <taxon>Liliopsida</taxon>
        <taxon>Poales</taxon>
        <taxon>Poaceae</taxon>
        <taxon>BOP clade</taxon>
        <taxon>Pooideae</taxon>
        <taxon>Triticodae</taxon>
        <taxon>Triticeae</taxon>
        <taxon>Hordeinae</taxon>
        <taxon>Hordeum</taxon>
    </lineage>
</organism>
<reference evidence="2" key="1">
    <citation type="journal article" date="2011" name="Plant Physiol.">
        <title>Comprehensive sequence analysis of 24,783 barley full-length cDNAs derived from 12 clone libraries.</title>
        <authorList>
            <person name="Matsumoto T."/>
            <person name="Tanaka T."/>
            <person name="Sakai H."/>
            <person name="Amano N."/>
            <person name="Kanamori H."/>
            <person name="Kurita K."/>
            <person name="Kikuta A."/>
            <person name="Kamiya K."/>
            <person name="Yamamoto M."/>
            <person name="Ikawa H."/>
            <person name="Fujii N."/>
            <person name="Hori K."/>
            <person name="Itoh T."/>
            <person name="Sato K."/>
        </authorList>
    </citation>
    <scope>NUCLEOTIDE SEQUENCE</scope>
    <source>
        <tissue evidence="2">Seed</tissue>
    </source>
</reference>
<evidence type="ECO:0000313" key="2">
    <source>
        <dbReference type="EMBL" id="BAK07294.1"/>
    </source>
</evidence>
<feature type="region of interest" description="Disordered" evidence="1">
    <location>
        <begin position="1"/>
        <end position="49"/>
    </location>
</feature>